<evidence type="ECO:0000256" key="5">
    <source>
        <dbReference type="ARBA" id="ARBA00023163"/>
    </source>
</evidence>
<dbReference type="OrthoDB" id="4990598at2"/>
<dbReference type="InterPro" id="IPR014284">
    <property type="entry name" value="RNA_pol_sigma-70_dom"/>
</dbReference>
<dbReference type="AlphaFoldDB" id="A0A2R4TD10"/>
<evidence type="ECO:0000313" key="9">
    <source>
        <dbReference type="EMBL" id="AVZ77020.1"/>
    </source>
</evidence>
<dbReference type="GO" id="GO:0003677">
    <property type="term" value="F:DNA binding"/>
    <property type="evidence" value="ECO:0007669"/>
    <property type="project" value="UniProtKB-KW"/>
</dbReference>
<reference evidence="9 10" key="1">
    <citation type="submission" date="2018-01" db="EMBL/GenBank/DDBJ databases">
        <title>Complete genome sequence of Streptomyces lunaelactis MM109T, a Ferroverdin A producer isolated from cave moonmilk deposits.</title>
        <authorList>
            <person name="Naome A."/>
            <person name="Martinet L."/>
            <person name="Maciejewska M."/>
            <person name="Anderssen S."/>
            <person name="Adam D."/>
            <person name="Tenconi E."/>
            <person name="Deflandre B."/>
            <person name="Arguelles-Arias A."/>
            <person name="Calusinska M."/>
            <person name="Copieters W."/>
            <person name="Karim L."/>
            <person name="Hanikenne M."/>
            <person name="Baurain D."/>
            <person name="van Wezel G."/>
            <person name="Smargiasso N."/>
            <person name="de Pauw E."/>
            <person name="Delfosse P."/>
            <person name="Rigali S."/>
        </authorList>
    </citation>
    <scope>NUCLEOTIDE SEQUENCE [LARGE SCALE GENOMIC DNA]</scope>
    <source>
        <strain evidence="9 10">MM109</strain>
    </source>
</reference>
<feature type="domain" description="Ricin B lectin" evidence="8">
    <location>
        <begin position="410"/>
        <end position="461"/>
    </location>
</feature>
<name>A0A2R4TD10_9ACTN</name>
<dbReference type="SUPFAM" id="SSF50370">
    <property type="entry name" value="Ricin B-like lectins"/>
    <property type="match status" value="1"/>
</dbReference>
<dbReference type="CDD" id="cd00161">
    <property type="entry name" value="beta-trefoil_Ricin-like"/>
    <property type="match status" value="1"/>
</dbReference>
<dbReference type="InterPro" id="IPR007627">
    <property type="entry name" value="RNA_pol_sigma70_r2"/>
</dbReference>
<accession>A0A2R4TD10</accession>
<gene>
    <name evidence="9" type="ORF">SLUN_37430</name>
</gene>
<organism evidence="9 10">
    <name type="scientific">Streptomyces lunaelactis</name>
    <dbReference type="NCBI Taxonomy" id="1535768"/>
    <lineage>
        <taxon>Bacteria</taxon>
        <taxon>Bacillati</taxon>
        <taxon>Actinomycetota</taxon>
        <taxon>Actinomycetes</taxon>
        <taxon>Kitasatosporales</taxon>
        <taxon>Streptomycetaceae</taxon>
        <taxon>Streptomyces</taxon>
    </lineage>
</organism>
<proteinExistence type="inferred from homology"/>
<dbReference type="PANTHER" id="PTHR43133">
    <property type="entry name" value="RNA POLYMERASE ECF-TYPE SIGMA FACTO"/>
    <property type="match status" value="1"/>
</dbReference>
<feature type="domain" description="RNA polymerase sigma-70 region 2" evidence="7">
    <location>
        <begin position="31"/>
        <end position="98"/>
    </location>
</feature>
<evidence type="ECO:0000259" key="7">
    <source>
        <dbReference type="Pfam" id="PF04542"/>
    </source>
</evidence>
<dbReference type="InterPro" id="IPR013324">
    <property type="entry name" value="RNA_pol_sigma_r3/r4-like"/>
</dbReference>
<dbReference type="InterPro" id="IPR036388">
    <property type="entry name" value="WH-like_DNA-bd_sf"/>
</dbReference>
<evidence type="ECO:0000313" key="10">
    <source>
        <dbReference type="Proteomes" id="UP000244201"/>
    </source>
</evidence>
<dbReference type="GeneID" id="55660929"/>
<dbReference type="Pfam" id="PF14200">
    <property type="entry name" value="RicinB_lectin_2"/>
    <property type="match status" value="1"/>
</dbReference>
<feature type="compositionally biased region" description="Low complexity" evidence="6">
    <location>
        <begin position="338"/>
        <end position="360"/>
    </location>
</feature>
<dbReference type="GO" id="GO:0016987">
    <property type="term" value="F:sigma factor activity"/>
    <property type="evidence" value="ECO:0007669"/>
    <property type="project" value="UniProtKB-KW"/>
</dbReference>
<dbReference type="Proteomes" id="UP000244201">
    <property type="component" value="Chromosome"/>
</dbReference>
<dbReference type="InterPro" id="IPR039425">
    <property type="entry name" value="RNA_pol_sigma-70-like"/>
</dbReference>
<sequence length="551" mass="59212">MPVDSTVPLTDAELTAAVRELVSDAPVEEVYRRHRSAVLSYARTCCRDPHTAEDLVSEAFARTLQAVRAGGGPEAAWRPYLLTVVRRIAADWAGTARRTELSADFEQWLSNLPDTPEAESSEERILRLEDTSLVIRAFRSLPERWQAVLWHTAVEEEPASTVAALLGMGASGVGSLASRAREGLREAYLAVHVESTSSSEECRRYSSLLGAAVRRTGRRPNKDLDRHLAQCAHCRHALVELTDLNERLGSALPTAVLLWGGSGYVAARMAEAGASAAGAAIAPGTPDGTGWWPPAAGSPLRSPALAGGVVTAIAIALLIMPMPFGDHNDGASPSRVAPTVTDVEPPQPVTVTVTPSQQTPSGQAKPSVKASGTASGKPAKPSPTGADLGTVTWSGTLRNAGINTKCVEPAGTAIVQNTCNGSKDQVWQTVSSKNDKDYRWLRNAATGECIDYGAATYHHGTTDKNVIDVGMCPCRTDREGQLFRFDPWWGENDGSYLVRAELKDGKPWDEMQLGMLDWWEGGDPPPETNAPVVLIYNYYNAPRLRYRLGGP</sequence>
<dbReference type="SUPFAM" id="SSF88659">
    <property type="entry name" value="Sigma3 and sigma4 domains of RNA polymerase sigma factors"/>
    <property type="match status" value="1"/>
</dbReference>
<dbReference type="InterPro" id="IPR013325">
    <property type="entry name" value="RNA_pol_sigma_r2"/>
</dbReference>
<dbReference type="NCBIfam" id="TIGR02937">
    <property type="entry name" value="sigma70-ECF"/>
    <property type="match status" value="1"/>
</dbReference>
<dbReference type="Gene3D" id="2.80.10.50">
    <property type="match status" value="1"/>
</dbReference>
<keyword evidence="3" id="KW-0731">Sigma factor</keyword>
<dbReference type="InterPro" id="IPR000772">
    <property type="entry name" value="Ricin_B_lectin"/>
</dbReference>
<protein>
    <submittedName>
        <fullName evidence="9">Uncharacterized protein</fullName>
    </submittedName>
</protein>
<keyword evidence="2" id="KW-0805">Transcription regulation</keyword>
<keyword evidence="10" id="KW-1185">Reference proteome</keyword>
<dbReference type="PANTHER" id="PTHR43133:SF8">
    <property type="entry name" value="RNA POLYMERASE SIGMA FACTOR HI_1459-RELATED"/>
    <property type="match status" value="1"/>
</dbReference>
<comment type="similarity">
    <text evidence="1">Belongs to the sigma-70 factor family. ECF subfamily.</text>
</comment>
<keyword evidence="4" id="KW-0238">DNA-binding</keyword>
<dbReference type="KEGG" id="slk:SLUN_37430"/>
<dbReference type="Gene3D" id="1.10.10.10">
    <property type="entry name" value="Winged helix-like DNA-binding domain superfamily/Winged helix DNA-binding domain"/>
    <property type="match status" value="1"/>
</dbReference>
<evidence type="ECO:0000256" key="2">
    <source>
        <dbReference type="ARBA" id="ARBA00023015"/>
    </source>
</evidence>
<evidence type="ECO:0000256" key="6">
    <source>
        <dbReference type="SAM" id="MobiDB-lite"/>
    </source>
</evidence>
<dbReference type="PROSITE" id="PS50231">
    <property type="entry name" value="RICIN_B_LECTIN"/>
    <property type="match status" value="1"/>
</dbReference>
<dbReference type="EMBL" id="CP026304">
    <property type="protein sequence ID" value="AVZ77020.1"/>
    <property type="molecule type" value="Genomic_DNA"/>
</dbReference>
<evidence type="ECO:0000259" key="8">
    <source>
        <dbReference type="Pfam" id="PF14200"/>
    </source>
</evidence>
<dbReference type="GO" id="GO:0006352">
    <property type="term" value="P:DNA-templated transcription initiation"/>
    <property type="evidence" value="ECO:0007669"/>
    <property type="project" value="InterPro"/>
</dbReference>
<evidence type="ECO:0000256" key="4">
    <source>
        <dbReference type="ARBA" id="ARBA00023125"/>
    </source>
</evidence>
<dbReference type="Pfam" id="PF04542">
    <property type="entry name" value="Sigma70_r2"/>
    <property type="match status" value="1"/>
</dbReference>
<feature type="region of interest" description="Disordered" evidence="6">
    <location>
        <begin position="329"/>
        <end position="389"/>
    </location>
</feature>
<evidence type="ECO:0000256" key="3">
    <source>
        <dbReference type="ARBA" id="ARBA00023082"/>
    </source>
</evidence>
<dbReference type="RefSeq" id="WP_108154310.1">
    <property type="nucleotide sequence ID" value="NZ_CP026304.1"/>
</dbReference>
<dbReference type="SUPFAM" id="SSF88946">
    <property type="entry name" value="Sigma2 domain of RNA polymerase sigma factors"/>
    <property type="match status" value="1"/>
</dbReference>
<keyword evidence="5" id="KW-0804">Transcription</keyword>
<dbReference type="Gene3D" id="1.10.1740.10">
    <property type="match status" value="1"/>
</dbReference>
<dbReference type="InterPro" id="IPR035992">
    <property type="entry name" value="Ricin_B-like_lectins"/>
</dbReference>
<evidence type="ECO:0000256" key="1">
    <source>
        <dbReference type="ARBA" id="ARBA00010641"/>
    </source>
</evidence>